<evidence type="ECO:0000313" key="2">
    <source>
        <dbReference type="EMBL" id="KAK8079344.1"/>
    </source>
</evidence>
<feature type="compositionally biased region" description="Basic residues" evidence="1">
    <location>
        <begin position="100"/>
        <end position="109"/>
    </location>
</feature>
<name>A0ABR1W784_9PEZI</name>
<sequence length="109" mass="12202">MNSTPKNHAGDDFTAEMRDKQARGKDPYGDPEEERNIGGESFTSQEQRRLALQMLDDPEGLMAEAQRTGDSVPGVRWKYQHILSGIPQASGRSTSAKSSKNSKREHKER</sequence>
<dbReference type="RefSeq" id="XP_066720415.1">
    <property type="nucleotide sequence ID" value="XM_066854560.1"/>
</dbReference>
<dbReference type="EMBL" id="JAQQWL010000003">
    <property type="protein sequence ID" value="KAK8079344.1"/>
    <property type="molecule type" value="Genomic_DNA"/>
</dbReference>
<accession>A0ABR1W784</accession>
<feature type="compositionally biased region" description="Polar residues" evidence="1">
    <location>
        <begin position="90"/>
        <end position="99"/>
    </location>
</feature>
<evidence type="ECO:0000313" key="3">
    <source>
        <dbReference type="Proteomes" id="UP001480595"/>
    </source>
</evidence>
<gene>
    <name evidence="2" type="ORF">PG994_003151</name>
</gene>
<feature type="region of interest" description="Disordered" evidence="1">
    <location>
        <begin position="1"/>
        <end position="109"/>
    </location>
</feature>
<comment type="caution">
    <text evidence="2">The sequence shown here is derived from an EMBL/GenBank/DDBJ whole genome shotgun (WGS) entry which is preliminary data.</text>
</comment>
<dbReference type="GeneID" id="92087623"/>
<reference evidence="2 3" key="1">
    <citation type="submission" date="2023-01" db="EMBL/GenBank/DDBJ databases">
        <title>Analysis of 21 Apiospora genomes using comparative genomics revels a genus with tremendous synthesis potential of carbohydrate active enzymes and secondary metabolites.</title>
        <authorList>
            <person name="Sorensen T."/>
        </authorList>
    </citation>
    <scope>NUCLEOTIDE SEQUENCE [LARGE SCALE GENOMIC DNA]</scope>
    <source>
        <strain evidence="2 3">CBS 135458</strain>
    </source>
</reference>
<organism evidence="2 3">
    <name type="scientific">Apiospora phragmitis</name>
    <dbReference type="NCBI Taxonomy" id="2905665"/>
    <lineage>
        <taxon>Eukaryota</taxon>
        <taxon>Fungi</taxon>
        <taxon>Dikarya</taxon>
        <taxon>Ascomycota</taxon>
        <taxon>Pezizomycotina</taxon>
        <taxon>Sordariomycetes</taxon>
        <taxon>Xylariomycetidae</taxon>
        <taxon>Amphisphaeriales</taxon>
        <taxon>Apiosporaceae</taxon>
        <taxon>Apiospora</taxon>
    </lineage>
</organism>
<protein>
    <submittedName>
        <fullName evidence="2">Uncharacterized protein</fullName>
    </submittedName>
</protein>
<keyword evidence="3" id="KW-1185">Reference proteome</keyword>
<evidence type="ECO:0000256" key="1">
    <source>
        <dbReference type="SAM" id="MobiDB-lite"/>
    </source>
</evidence>
<dbReference type="Proteomes" id="UP001480595">
    <property type="component" value="Unassembled WGS sequence"/>
</dbReference>
<feature type="compositionally biased region" description="Basic and acidic residues" evidence="1">
    <location>
        <begin position="8"/>
        <end position="28"/>
    </location>
</feature>
<proteinExistence type="predicted"/>